<dbReference type="Proteomes" id="UP001163603">
    <property type="component" value="Chromosome 13"/>
</dbReference>
<dbReference type="EMBL" id="CM047748">
    <property type="protein sequence ID" value="KAJ0015050.1"/>
    <property type="molecule type" value="Genomic_DNA"/>
</dbReference>
<reference evidence="2" key="1">
    <citation type="journal article" date="2023" name="G3 (Bethesda)">
        <title>Genome assembly and association tests identify interacting loci associated with vigor, precocity, and sex in interspecific pistachio rootstocks.</title>
        <authorList>
            <person name="Palmer W."/>
            <person name="Jacygrad E."/>
            <person name="Sagayaradj S."/>
            <person name="Cavanaugh K."/>
            <person name="Han R."/>
            <person name="Bertier L."/>
            <person name="Beede B."/>
            <person name="Kafkas S."/>
            <person name="Golino D."/>
            <person name="Preece J."/>
            <person name="Michelmore R."/>
        </authorList>
    </citation>
    <scope>NUCLEOTIDE SEQUENCE [LARGE SCALE GENOMIC DNA]</scope>
</reference>
<protein>
    <submittedName>
        <fullName evidence="1">Uncharacterized protein</fullName>
    </submittedName>
</protein>
<proteinExistence type="predicted"/>
<evidence type="ECO:0000313" key="1">
    <source>
        <dbReference type="EMBL" id="KAJ0015050.1"/>
    </source>
</evidence>
<comment type="caution">
    <text evidence="1">The sequence shown here is derived from an EMBL/GenBank/DDBJ whole genome shotgun (WGS) entry which is preliminary data.</text>
</comment>
<name>A0ACC0XF51_9ROSI</name>
<gene>
    <name evidence="1" type="ORF">Pint_20191</name>
</gene>
<organism evidence="1 2">
    <name type="scientific">Pistacia integerrima</name>
    <dbReference type="NCBI Taxonomy" id="434235"/>
    <lineage>
        <taxon>Eukaryota</taxon>
        <taxon>Viridiplantae</taxon>
        <taxon>Streptophyta</taxon>
        <taxon>Embryophyta</taxon>
        <taxon>Tracheophyta</taxon>
        <taxon>Spermatophyta</taxon>
        <taxon>Magnoliopsida</taxon>
        <taxon>eudicotyledons</taxon>
        <taxon>Gunneridae</taxon>
        <taxon>Pentapetalae</taxon>
        <taxon>rosids</taxon>
        <taxon>malvids</taxon>
        <taxon>Sapindales</taxon>
        <taxon>Anacardiaceae</taxon>
        <taxon>Pistacia</taxon>
    </lineage>
</organism>
<sequence>MSILGQICMDLSRSTLLTTYGWLSDLIWILGCITQKVMNSSSFSITNRNSH</sequence>
<keyword evidence="2" id="KW-1185">Reference proteome</keyword>
<accession>A0ACC0XF51</accession>
<evidence type="ECO:0000313" key="2">
    <source>
        <dbReference type="Proteomes" id="UP001163603"/>
    </source>
</evidence>